<gene>
    <name evidence="1" type="ORF">M9Y10_037718</name>
</gene>
<dbReference type="InterPro" id="IPR023211">
    <property type="entry name" value="DNA_pol_palm_dom_sf"/>
</dbReference>
<sequence length="246" mass="28977">MNSCYGKTIERPVEKDYKYFDDPLKLEKYWFKNYYKITDVMQIANSNIQAVRTLKPIDKHFNFSLLGIQVLSMSKRIMNEVMCLAYDLNCHIYYQDTDSMHIEVDDLPKLTKAFNEKYNRELIGTNLGQFHSDFPTINDHNEMPKAIESFFLMKKMYVDKLQDSTGEIDYMIRGKGLTQNSIKYAANGDYMKLYQSIFNGKSQTFDLTQGQPCFSMNKNMTVSTVKQFQRTIKTTYDEGNRDEYFK</sequence>
<dbReference type="EMBL" id="JAPFFF010000065">
    <property type="protein sequence ID" value="KAK8836459.1"/>
    <property type="molecule type" value="Genomic_DNA"/>
</dbReference>
<dbReference type="SUPFAM" id="SSF56672">
    <property type="entry name" value="DNA/RNA polymerases"/>
    <property type="match status" value="1"/>
</dbReference>
<organism evidence="1 2">
    <name type="scientific">Tritrichomonas musculus</name>
    <dbReference type="NCBI Taxonomy" id="1915356"/>
    <lineage>
        <taxon>Eukaryota</taxon>
        <taxon>Metamonada</taxon>
        <taxon>Parabasalia</taxon>
        <taxon>Tritrichomonadida</taxon>
        <taxon>Tritrichomonadidae</taxon>
        <taxon>Tritrichomonas</taxon>
    </lineage>
</organism>
<accession>A0ABR2GR94</accession>
<evidence type="ECO:0008006" key="3">
    <source>
        <dbReference type="Google" id="ProtNLM"/>
    </source>
</evidence>
<reference evidence="1 2" key="1">
    <citation type="submission" date="2024-04" db="EMBL/GenBank/DDBJ databases">
        <title>Tritrichomonas musculus Genome.</title>
        <authorList>
            <person name="Alves-Ferreira E."/>
            <person name="Grigg M."/>
            <person name="Lorenzi H."/>
            <person name="Galac M."/>
        </authorList>
    </citation>
    <scope>NUCLEOTIDE SEQUENCE [LARGE SCALE GENOMIC DNA]</scope>
    <source>
        <strain evidence="1 2">EAF2021</strain>
    </source>
</reference>
<proteinExistence type="predicted"/>
<dbReference type="PANTHER" id="PTHR48144:SF2">
    <property type="entry name" value="DNA-DIRECTED DNA POLYMERASE"/>
    <property type="match status" value="1"/>
</dbReference>
<evidence type="ECO:0000313" key="2">
    <source>
        <dbReference type="Proteomes" id="UP001470230"/>
    </source>
</evidence>
<comment type="caution">
    <text evidence="1">The sequence shown here is derived from an EMBL/GenBank/DDBJ whole genome shotgun (WGS) entry which is preliminary data.</text>
</comment>
<protein>
    <recommendedName>
        <fullName evidence="3">DNA-directed DNA polymerase</fullName>
    </recommendedName>
</protein>
<dbReference type="Gene3D" id="3.90.1600.10">
    <property type="entry name" value="Palm domain of DNA polymerase"/>
    <property type="match status" value="1"/>
</dbReference>
<name>A0ABR2GR94_9EUKA</name>
<keyword evidence="2" id="KW-1185">Reference proteome</keyword>
<dbReference type="InterPro" id="IPR043502">
    <property type="entry name" value="DNA/RNA_pol_sf"/>
</dbReference>
<dbReference type="PANTHER" id="PTHR48144">
    <property type="entry name" value="DNA-DIRECTED DNA POLYMERASE"/>
    <property type="match status" value="1"/>
</dbReference>
<dbReference type="Proteomes" id="UP001470230">
    <property type="component" value="Unassembled WGS sequence"/>
</dbReference>
<evidence type="ECO:0000313" key="1">
    <source>
        <dbReference type="EMBL" id="KAK8836459.1"/>
    </source>
</evidence>